<feature type="domain" description="6-phosphogluconate dehydrogenase NADP-binding" evidence="4">
    <location>
        <begin position="6"/>
        <end position="168"/>
    </location>
</feature>
<name>A0A2W5S661_VARPD</name>
<evidence type="ECO:0000256" key="2">
    <source>
        <dbReference type="ARBA" id="ARBA00023027"/>
    </source>
</evidence>
<gene>
    <name evidence="6" type="ORF">DI563_10420</name>
</gene>
<feature type="active site" evidence="3">
    <location>
        <position position="177"/>
    </location>
</feature>
<evidence type="ECO:0000256" key="3">
    <source>
        <dbReference type="PIRSR" id="PIRSR000103-1"/>
    </source>
</evidence>
<dbReference type="InterPro" id="IPR036291">
    <property type="entry name" value="NAD(P)-bd_dom_sf"/>
</dbReference>
<dbReference type="EMBL" id="QFPP01000100">
    <property type="protein sequence ID" value="PZQ75133.1"/>
    <property type="molecule type" value="Genomic_DNA"/>
</dbReference>
<protein>
    <submittedName>
        <fullName evidence="6">2-hydroxy-3-oxopropionate reductase</fullName>
    </submittedName>
</protein>
<evidence type="ECO:0000313" key="6">
    <source>
        <dbReference type="EMBL" id="PZQ75133.1"/>
    </source>
</evidence>
<dbReference type="GO" id="GO:0051287">
    <property type="term" value="F:NAD binding"/>
    <property type="evidence" value="ECO:0007669"/>
    <property type="project" value="InterPro"/>
</dbReference>
<proteinExistence type="predicted"/>
<dbReference type="InterPro" id="IPR013328">
    <property type="entry name" value="6PGD_dom2"/>
</dbReference>
<dbReference type="PANTHER" id="PTHR22981">
    <property type="entry name" value="3-HYDROXYISOBUTYRATE DEHYDROGENASE-RELATED"/>
    <property type="match status" value="1"/>
</dbReference>
<feature type="domain" description="3-hydroxyisobutyrate dehydrogenase-like NAD-binding" evidence="5">
    <location>
        <begin position="171"/>
        <end position="289"/>
    </location>
</feature>
<dbReference type="InterPro" id="IPR029154">
    <property type="entry name" value="HIBADH-like_NADP-bd"/>
</dbReference>
<keyword evidence="1" id="KW-0560">Oxidoreductase</keyword>
<dbReference type="SUPFAM" id="SSF51735">
    <property type="entry name" value="NAD(P)-binding Rossmann-fold domains"/>
    <property type="match status" value="1"/>
</dbReference>
<dbReference type="Proteomes" id="UP000249135">
    <property type="component" value="Unassembled WGS sequence"/>
</dbReference>
<dbReference type="InterPro" id="IPR015815">
    <property type="entry name" value="HIBADH-related"/>
</dbReference>
<evidence type="ECO:0000313" key="7">
    <source>
        <dbReference type="Proteomes" id="UP000249135"/>
    </source>
</evidence>
<dbReference type="Pfam" id="PF14833">
    <property type="entry name" value="NAD_binding_11"/>
    <property type="match status" value="1"/>
</dbReference>
<dbReference type="GO" id="GO:0050661">
    <property type="term" value="F:NADP binding"/>
    <property type="evidence" value="ECO:0007669"/>
    <property type="project" value="InterPro"/>
</dbReference>
<sequence>MSGVRNVALIGLGNMGEPMLANLAKADFQLKVFDVDTARAQRVAQAHGAQACNDWRTLAEGTQVLVTMLPTGAIVRDVLLEADGGLAAVLAPGTTVIDMSSSEPTGSRALAESLAQRGLHFIDAPVSGGVPGAVAGTLTIMAGAASSDEIDAVMPVFEAMGKRVFRTGGPGSGHAMKALNNFVAAAAYTATAEALQIGARFGLDEALMVDILNVSTGRSFNTEVVFAPHVVTQRFATGFALGLLAKDVGIAAGLGEHLGVDAPVSRLVQQRWQQARTALGDGVDQSRALLAWRAAQPQD</sequence>
<dbReference type="AlphaFoldDB" id="A0A2W5S661"/>
<organism evidence="6 7">
    <name type="scientific">Variovorax paradoxus</name>
    <dbReference type="NCBI Taxonomy" id="34073"/>
    <lineage>
        <taxon>Bacteria</taxon>
        <taxon>Pseudomonadati</taxon>
        <taxon>Pseudomonadota</taxon>
        <taxon>Betaproteobacteria</taxon>
        <taxon>Burkholderiales</taxon>
        <taxon>Comamonadaceae</taxon>
        <taxon>Variovorax</taxon>
    </lineage>
</organism>
<evidence type="ECO:0000259" key="5">
    <source>
        <dbReference type="Pfam" id="PF14833"/>
    </source>
</evidence>
<keyword evidence="2" id="KW-0520">NAD</keyword>
<dbReference type="PANTHER" id="PTHR22981:SF7">
    <property type="entry name" value="3-HYDROXYISOBUTYRATE DEHYDROGENASE, MITOCHONDRIAL"/>
    <property type="match status" value="1"/>
</dbReference>
<dbReference type="PIRSF" id="PIRSF000103">
    <property type="entry name" value="HIBADH"/>
    <property type="match status" value="1"/>
</dbReference>
<evidence type="ECO:0000256" key="1">
    <source>
        <dbReference type="ARBA" id="ARBA00023002"/>
    </source>
</evidence>
<dbReference type="InterPro" id="IPR008927">
    <property type="entry name" value="6-PGluconate_DH-like_C_sf"/>
</dbReference>
<comment type="caution">
    <text evidence="6">The sequence shown here is derived from an EMBL/GenBank/DDBJ whole genome shotgun (WGS) entry which is preliminary data.</text>
</comment>
<evidence type="ECO:0000259" key="4">
    <source>
        <dbReference type="Pfam" id="PF03446"/>
    </source>
</evidence>
<dbReference type="Gene3D" id="1.10.1040.10">
    <property type="entry name" value="N-(1-d-carboxylethyl)-l-norvaline Dehydrogenase, domain 2"/>
    <property type="match status" value="1"/>
</dbReference>
<reference evidence="6 7" key="1">
    <citation type="submission" date="2017-08" db="EMBL/GenBank/DDBJ databases">
        <title>Infants hospitalized years apart are colonized by the same room-sourced microbial strains.</title>
        <authorList>
            <person name="Brooks B."/>
            <person name="Olm M.R."/>
            <person name="Firek B.A."/>
            <person name="Baker R."/>
            <person name="Thomas B.C."/>
            <person name="Morowitz M.J."/>
            <person name="Banfield J.F."/>
        </authorList>
    </citation>
    <scope>NUCLEOTIDE SEQUENCE [LARGE SCALE GENOMIC DNA]</scope>
    <source>
        <strain evidence="6">S2_005_003_R2_41</strain>
    </source>
</reference>
<dbReference type="Pfam" id="PF03446">
    <property type="entry name" value="NAD_binding_2"/>
    <property type="match status" value="1"/>
</dbReference>
<dbReference type="InterPro" id="IPR006115">
    <property type="entry name" value="6PGDH_NADP-bd"/>
</dbReference>
<dbReference type="Gene3D" id="3.40.50.720">
    <property type="entry name" value="NAD(P)-binding Rossmann-like Domain"/>
    <property type="match status" value="1"/>
</dbReference>
<accession>A0A2W5S661</accession>
<dbReference type="GO" id="GO:0016616">
    <property type="term" value="F:oxidoreductase activity, acting on the CH-OH group of donors, NAD or NADP as acceptor"/>
    <property type="evidence" value="ECO:0007669"/>
    <property type="project" value="TreeGrafter"/>
</dbReference>
<dbReference type="SUPFAM" id="SSF48179">
    <property type="entry name" value="6-phosphogluconate dehydrogenase C-terminal domain-like"/>
    <property type="match status" value="1"/>
</dbReference>